<gene>
    <name evidence="1" type="ORF">CGERO_04730</name>
</gene>
<accession>A0A3G6IZY1</accession>
<evidence type="ECO:0000313" key="2">
    <source>
        <dbReference type="Proteomes" id="UP000271587"/>
    </source>
</evidence>
<dbReference type="RefSeq" id="WP_123933723.1">
    <property type="nucleotide sequence ID" value="NZ_CP033897.1"/>
</dbReference>
<evidence type="ECO:0008006" key="3">
    <source>
        <dbReference type="Google" id="ProtNLM"/>
    </source>
</evidence>
<evidence type="ECO:0000313" key="1">
    <source>
        <dbReference type="EMBL" id="AZA11262.1"/>
    </source>
</evidence>
<dbReference type="EMBL" id="CP033897">
    <property type="protein sequence ID" value="AZA11262.1"/>
    <property type="molecule type" value="Genomic_DNA"/>
</dbReference>
<name>A0A3G6IZY1_9CORY</name>
<proteinExistence type="predicted"/>
<keyword evidence="2" id="KW-1185">Reference proteome</keyword>
<organism evidence="1 2">
    <name type="scientific">Corynebacterium gerontici</name>
    <dbReference type="NCBI Taxonomy" id="2079234"/>
    <lineage>
        <taxon>Bacteria</taxon>
        <taxon>Bacillati</taxon>
        <taxon>Actinomycetota</taxon>
        <taxon>Actinomycetes</taxon>
        <taxon>Mycobacteriales</taxon>
        <taxon>Corynebacteriaceae</taxon>
        <taxon>Corynebacterium</taxon>
    </lineage>
</organism>
<dbReference type="KEGG" id="cgk:CGERO_04730"/>
<reference evidence="1 2" key="1">
    <citation type="submission" date="2018-11" db="EMBL/GenBank/DDBJ databases">
        <authorList>
            <person name="Kleinhagauer T."/>
            <person name="Glaeser S.P."/>
            <person name="Spergser J."/>
            <person name="Ruckert C."/>
            <person name="Kaempfer P."/>
            <person name="Busse H.-J."/>
        </authorList>
    </citation>
    <scope>NUCLEOTIDE SEQUENCE [LARGE SCALE GENOMIC DNA]</scope>
    <source>
        <strain evidence="1 2">W8</strain>
    </source>
</reference>
<dbReference type="AlphaFoldDB" id="A0A3G6IZY1"/>
<sequence length="321" mass="34052">MSAAAFGLVPGTSMEAAANVIAGESAGIRAVPVLPQRGVTGDVVAHTLSWLPDLPVDIGPRAWRVCARPQNATRALYEQRATDLDALEAAWGSTPACKIQVCGPWTLASAVELSNGHRILSDPAATADLFAMYAQALEEYSAVLTQRFGVRKLKVHVLEPATRRIAEGSIPGTSQLDPIAAHSPKHMGERLHELFEAWNRAGMEMMLDQGSRPLIEVVQVAAPATLVLHQRSIAGFSHAELDRVGTWLGTGHLAHVGDGDERSQAKSVSGLMRTLGYSPAQATEALMMDDPQGASGLSAAARRIAAAREAAHILHETAGEF</sequence>
<protein>
    <recommendedName>
        <fullName evidence="3">Methionine synthase</fullName>
    </recommendedName>
</protein>
<dbReference type="Proteomes" id="UP000271587">
    <property type="component" value="Chromosome"/>
</dbReference>
<dbReference type="OrthoDB" id="5242426at2"/>